<organism evidence="2 3">
    <name type="scientific">Pontibacter qinzhouensis</name>
    <dbReference type="NCBI Taxonomy" id="2603253"/>
    <lineage>
        <taxon>Bacteria</taxon>
        <taxon>Pseudomonadati</taxon>
        <taxon>Bacteroidota</taxon>
        <taxon>Cytophagia</taxon>
        <taxon>Cytophagales</taxon>
        <taxon>Hymenobacteraceae</taxon>
        <taxon>Pontibacter</taxon>
    </lineage>
</organism>
<keyword evidence="3" id="KW-1185">Reference proteome</keyword>
<protein>
    <submittedName>
        <fullName evidence="2">DUF1801 domain-containing protein</fullName>
    </submittedName>
</protein>
<sequence length="142" mass="16158">MKEPKTKPTDEQVSTFLNLPENEKKRTDSYLLLELMKKVTGKEPVMWGSSIVGFGRYHYRYDSGHEGDAPLLGFSPRKQNFSLYLLPGLQSQEELLAELGKHKAGKGCLYINKLADVNVSVLERLMQHTVEMLQARYPEEVG</sequence>
<dbReference type="SUPFAM" id="SSF159888">
    <property type="entry name" value="YdhG-like"/>
    <property type="match status" value="1"/>
</dbReference>
<evidence type="ECO:0000313" key="3">
    <source>
        <dbReference type="Proteomes" id="UP000321926"/>
    </source>
</evidence>
<gene>
    <name evidence="2" type="ORF">FVR03_03355</name>
</gene>
<dbReference type="Pfam" id="PF08818">
    <property type="entry name" value="DUF1801"/>
    <property type="match status" value="1"/>
</dbReference>
<dbReference type="Proteomes" id="UP000321926">
    <property type="component" value="Unassembled WGS sequence"/>
</dbReference>
<comment type="caution">
    <text evidence="2">The sequence shown here is derived from an EMBL/GenBank/DDBJ whole genome shotgun (WGS) entry which is preliminary data.</text>
</comment>
<dbReference type="AlphaFoldDB" id="A0A5C8KCU0"/>
<reference evidence="2 3" key="1">
    <citation type="submission" date="2019-08" db="EMBL/GenBank/DDBJ databases">
        <authorList>
            <person name="Shi S."/>
        </authorList>
    </citation>
    <scope>NUCLEOTIDE SEQUENCE [LARGE SCALE GENOMIC DNA]</scope>
    <source>
        <strain evidence="2 3">GY10130</strain>
    </source>
</reference>
<evidence type="ECO:0000313" key="2">
    <source>
        <dbReference type="EMBL" id="TXK51579.1"/>
    </source>
</evidence>
<accession>A0A5C8KCU0</accession>
<evidence type="ECO:0000259" key="1">
    <source>
        <dbReference type="Pfam" id="PF08818"/>
    </source>
</evidence>
<dbReference type="RefSeq" id="WP_147920354.1">
    <property type="nucleotide sequence ID" value="NZ_VRTY01000008.1"/>
</dbReference>
<proteinExistence type="predicted"/>
<dbReference type="OrthoDB" id="5951444at2"/>
<feature type="domain" description="YdhG-like" evidence="1">
    <location>
        <begin position="27"/>
        <end position="129"/>
    </location>
</feature>
<name>A0A5C8KCU0_9BACT</name>
<dbReference type="InterPro" id="IPR014922">
    <property type="entry name" value="YdhG-like"/>
</dbReference>
<dbReference type="EMBL" id="VRTY01000008">
    <property type="protein sequence ID" value="TXK51579.1"/>
    <property type="molecule type" value="Genomic_DNA"/>
</dbReference>